<accession>A0A420AJB0</accession>
<organism evidence="3 4">
    <name type="scientific">Sphingobacterium detergens</name>
    <dbReference type="NCBI Taxonomy" id="1145106"/>
    <lineage>
        <taxon>Bacteria</taxon>
        <taxon>Pseudomonadati</taxon>
        <taxon>Bacteroidota</taxon>
        <taxon>Sphingobacteriia</taxon>
        <taxon>Sphingobacteriales</taxon>
        <taxon>Sphingobacteriaceae</taxon>
        <taxon>Sphingobacterium</taxon>
    </lineage>
</organism>
<gene>
    <name evidence="3" type="ORF">DFQ12_4985</name>
</gene>
<reference evidence="3 4" key="1">
    <citation type="submission" date="2018-09" db="EMBL/GenBank/DDBJ databases">
        <title>Genomic Encyclopedia of Type Strains, Phase III (KMG-III): the genomes of soil and plant-associated and newly described type strains.</title>
        <authorList>
            <person name="Whitman W."/>
        </authorList>
    </citation>
    <scope>NUCLEOTIDE SEQUENCE [LARGE SCALE GENOMIC DNA]</scope>
    <source>
        <strain evidence="3 4">CECT 7938</strain>
    </source>
</reference>
<dbReference type="EMBL" id="RAPY01000006">
    <property type="protein sequence ID" value="RKE44515.1"/>
    <property type="molecule type" value="Genomic_DNA"/>
</dbReference>
<keyword evidence="4" id="KW-1185">Reference proteome</keyword>
<feature type="domain" description="Protein SirB1 N-terminal" evidence="2">
    <location>
        <begin position="122"/>
        <end position="276"/>
    </location>
</feature>
<sequence length="302" mass="35297">MNTVGIFLYHFSIHFFNFVMMNERELKSLIFLLDDTDQQIIQEVEHQLKSQGPEIVPYLEKFWESSFDPRVQGRLENIIHEIQFDQTKNELQIWNLSNSFNLLEGLIILNNYQYPSYEDHKIVLKIEDLKTEVWRGLQYDMSPLEKVNLLNHVLFGSFGLSGNTKDYHHPQNSYIGQVLDTKQGNPLTLSCIYSIIAQKLDIPIYGINLPKHFILAYMDSDEEGNEHVLFYINAFNRGQIMQKSDVNSFLKQLNLGPDREFTFPCDNVTILKRALRNLLSAYEAHESSGKQQEIRELFELLA</sequence>
<evidence type="ECO:0000313" key="4">
    <source>
        <dbReference type="Proteomes" id="UP000286246"/>
    </source>
</evidence>
<dbReference type="Proteomes" id="UP000286246">
    <property type="component" value="Unassembled WGS sequence"/>
</dbReference>
<dbReference type="PANTHER" id="PTHR31350:SF21">
    <property type="entry name" value="F-BOX ONLY PROTEIN 21"/>
    <property type="match status" value="1"/>
</dbReference>
<comment type="caution">
    <text evidence="3">The sequence shown here is derived from an EMBL/GenBank/DDBJ whole genome shotgun (WGS) entry which is preliminary data.</text>
</comment>
<evidence type="ECO:0000313" key="3">
    <source>
        <dbReference type="EMBL" id="RKE44515.1"/>
    </source>
</evidence>
<dbReference type="Pfam" id="PF13369">
    <property type="entry name" value="Transglut_core2"/>
    <property type="match status" value="1"/>
</dbReference>
<dbReference type="PANTHER" id="PTHR31350">
    <property type="entry name" value="SI:DKEY-261L7.2"/>
    <property type="match status" value="1"/>
</dbReference>
<name>A0A420AJB0_SPHD1</name>
<dbReference type="InterPro" id="IPR032698">
    <property type="entry name" value="SirB1_N"/>
</dbReference>
<evidence type="ECO:0000259" key="2">
    <source>
        <dbReference type="Pfam" id="PF13369"/>
    </source>
</evidence>
<evidence type="ECO:0000256" key="1">
    <source>
        <dbReference type="ARBA" id="ARBA00007100"/>
    </source>
</evidence>
<protein>
    <submittedName>
        <fullName evidence="3">Transglutaminase superfamily protein</fullName>
    </submittedName>
</protein>
<dbReference type="AlphaFoldDB" id="A0A420AJB0"/>
<proteinExistence type="inferred from homology"/>
<comment type="similarity">
    <text evidence="1">Belongs to the UPF0162 family.</text>
</comment>